<feature type="coiled-coil region" evidence="1">
    <location>
        <begin position="1"/>
        <end position="47"/>
    </location>
</feature>
<dbReference type="AlphaFoldDB" id="A0A8S9FIQ4"/>
<feature type="domain" description="Factor of DNA methylation 1-5/IDN2" evidence="2">
    <location>
        <begin position="140"/>
        <end position="174"/>
    </location>
</feature>
<dbReference type="Pfam" id="PF03469">
    <property type="entry name" value="XH"/>
    <property type="match status" value="1"/>
</dbReference>
<dbReference type="GO" id="GO:0080188">
    <property type="term" value="P:gene silencing by siRNA-directed DNA methylation"/>
    <property type="evidence" value="ECO:0007669"/>
    <property type="project" value="InterPro"/>
</dbReference>
<dbReference type="EMBL" id="QGKY02002305">
    <property type="protein sequence ID" value="KAF2532869.1"/>
    <property type="molecule type" value="Genomic_DNA"/>
</dbReference>
<evidence type="ECO:0000256" key="1">
    <source>
        <dbReference type="SAM" id="Coils"/>
    </source>
</evidence>
<proteinExistence type="predicted"/>
<evidence type="ECO:0000313" key="3">
    <source>
        <dbReference type="EMBL" id="KAF2532869.1"/>
    </source>
</evidence>
<protein>
    <recommendedName>
        <fullName evidence="2">Factor of DNA methylation 1-5/IDN2 domain-containing protein</fullName>
    </recommendedName>
</protein>
<name>A0A8S9FIQ4_BRACR</name>
<gene>
    <name evidence="4" type="ORF">F2Q68_00037137</name>
    <name evidence="3" type="ORF">F2Q70_00032767</name>
</gene>
<dbReference type="InterPro" id="IPR005379">
    <property type="entry name" value="FDM1-5/IDN2_XH"/>
</dbReference>
<dbReference type="InterPro" id="IPR045177">
    <property type="entry name" value="FDM1-5/IDN2"/>
</dbReference>
<dbReference type="Proteomes" id="UP000712281">
    <property type="component" value="Unassembled WGS sequence"/>
</dbReference>
<comment type="caution">
    <text evidence="3">The sequence shown here is derived from an EMBL/GenBank/DDBJ whole genome shotgun (WGS) entry which is preliminary data.</text>
</comment>
<evidence type="ECO:0000259" key="2">
    <source>
        <dbReference type="Pfam" id="PF03469"/>
    </source>
</evidence>
<dbReference type="PANTHER" id="PTHR21596">
    <property type="entry name" value="RIBONUCLEASE P SUBUNIT P38"/>
    <property type="match status" value="1"/>
</dbReference>
<evidence type="ECO:0000313" key="4">
    <source>
        <dbReference type="EMBL" id="KAF2553518.1"/>
    </source>
</evidence>
<sequence>MNEMNDVLNKFKEERELLMRTFTEGYKKLSKDKDEELEKMLKKAMEEERSEQMTRSKKHTRNCLVGLLGQVDGKPFFRVKMMGQVDGKPFFKACFARSGANASGIHYGTHLKFRDEVVDEEDAKLKNLSEEWGLGRRREERIPVLWNFEHGRKATLKEGIVAQMKHQINNLKRKRT</sequence>
<keyword evidence="1" id="KW-0175">Coiled coil</keyword>
<dbReference type="PANTHER" id="PTHR21596:SF71">
    <property type="entry name" value="FACTOR OF DNA METHYLATION 1-5_IDN2 DOMAIN-CONTAINING PROTEIN"/>
    <property type="match status" value="1"/>
</dbReference>
<organism evidence="3">
    <name type="scientific">Brassica cretica</name>
    <name type="common">Mustard</name>
    <dbReference type="NCBI Taxonomy" id="69181"/>
    <lineage>
        <taxon>Eukaryota</taxon>
        <taxon>Viridiplantae</taxon>
        <taxon>Streptophyta</taxon>
        <taxon>Embryophyta</taxon>
        <taxon>Tracheophyta</taxon>
        <taxon>Spermatophyta</taxon>
        <taxon>Magnoliopsida</taxon>
        <taxon>eudicotyledons</taxon>
        <taxon>Gunneridae</taxon>
        <taxon>Pentapetalae</taxon>
        <taxon>rosids</taxon>
        <taxon>malvids</taxon>
        <taxon>Brassicales</taxon>
        <taxon>Brassicaceae</taxon>
        <taxon>Brassiceae</taxon>
        <taxon>Brassica</taxon>
    </lineage>
</organism>
<accession>A0A8S9FIQ4</accession>
<dbReference type="EMBL" id="QGKW02001988">
    <property type="protein sequence ID" value="KAF2553518.1"/>
    <property type="molecule type" value="Genomic_DNA"/>
</dbReference>
<reference evidence="3" key="1">
    <citation type="submission" date="2019-12" db="EMBL/GenBank/DDBJ databases">
        <title>Genome sequencing and annotation of Brassica cretica.</title>
        <authorList>
            <person name="Studholme D.J."/>
            <person name="Sarris P.F."/>
        </authorList>
    </citation>
    <scope>NUCLEOTIDE SEQUENCE</scope>
    <source>
        <strain evidence="4">PFS-001/15</strain>
        <strain evidence="3">PFS-102/07</strain>
        <tissue evidence="3">Leaf</tissue>
    </source>
</reference>